<proteinExistence type="predicted"/>
<dbReference type="Proteomes" id="UP000050761">
    <property type="component" value="Unassembled WGS sequence"/>
</dbReference>
<evidence type="ECO:0000256" key="1">
    <source>
        <dbReference type="SAM" id="MobiDB-lite"/>
    </source>
</evidence>
<keyword evidence="3" id="KW-1185">Reference proteome</keyword>
<name>A0A183FH34_HELPZ</name>
<gene>
    <name evidence="2" type="ORF">HPBE_LOCUS6035</name>
</gene>
<evidence type="ECO:0000313" key="2">
    <source>
        <dbReference type="EMBL" id="VDO66713.1"/>
    </source>
</evidence>
<protein>
    <submittedName>
        <fullName evidence="2 4">Uncharacterized protein</fullName>
    </submittedName>
</protein>
<dbReference type="WBParaSite" id="HPBE_0000603401-mRNA-1">
    <property type="protein sequence ID" value="HPBE_0000603401-mRNA-1"/>
    <property type="gene ID" value="HPBE_0000603401"/>
</dbReference>
<dbReference type="EMBL" id="UZAH01025585">
    <property type="protein sequence ID" value="VDO66713.1"/>
    <property type="molecule type" value="Genomic_DNA"/>
</dbReference>
<accession>A0A3P7YPK9</accession>
<dbReference type="AlphaFoldDB" id="A0A183FH34"/>
<reference evidence="2 3" key="1">
    <citation type="submission" date="2018-11" db="EMBL/GenBank/DDBJ databases">
        <authorList>
            <consortium name="Pathogen Informatics"/>
        </authorList>
    </citation>
    <scope>NUCLEOTIDE SEQUENCE [LARGE SCALE GENOMIC DNA]</scope>
</reference>
<evidence type="ECO:0000313" key="3">
    <source>
        <dbReference type="Proteomes" id="UP000050761"/>
    </source>
</evidence>
<accession>A0A183FH34</accession>
<evidence type="ECO:0000313" key="4">
    <source>
        <dbReference type="WBParaSite" id="HPBE_0000603401-mRNA-1"/>
    </source>
</evidence>
<feature type="compositionally biased region" description="Basic residues" evidence="1">
    <location>
        <begin position="69"/>
        <end position="80"/>
    </location>
</feature>
<feature type="region of interest" description="Disordered" evidence="1">
    <location>
        <begin position="19"/>
        <end position="107"/>
    </location>
</feature>
<organism evidence="3 4">
    <name type="scientific">Heligmosomoides polygyrus</name>
    <name type="common">Parasitic roundworm</name>
    <dbReference type="NCBI Taxonomy" id="6339"/>
    <lineage>
        <taxon>Eukaryota</taxon>
        <taxon>Metazoa</taxon>
        <taxon>Ecdysozoa</taxon>
        <taxon>Nematoda</taxon>
        <taxon>Chromadorea</taxon>
        <taxon>Rhabditida</taxon>
        <taxon>Rhabditina</taxon>
        <taxon>Rhabditomorpha</taxon>
        <taxon>Strongyloidea</taxon>
        <taxon>Heligmosomidae</taxon>
        <taxon>Heligmosomoides</taxon>
    </lineage>
</organism>
<sequence length="132" mass="14561">MNVYEDLKDVPKALHNVYGGLKDVSETSSNVPGDSEDVPMTSWNVPGDPNDDDGGTSQQQNPLPELRTKKQRINRTRLPQRRSGEAQAPPPPEQPSAGHQRVGGPAVHCTRERCWRRGPMINIAAARKSDSR</sequence>
<reference evidence="4" key="2">
    <citation type="submission" date="2019-09" db="UniProtKB">
        <authorList>
            <consortium name="WormBaseParasite"/>
        </authorList>
    </citation>
    <scope>IDENTIFICATION</scope>
</reference>